<dbReference type="PROSITE" id="PS00678">
    <property type="entry name" value="WD_REPEATS_1"/>
    <property type="match status" value="2"/>
</dbReference>
<feature type="repeat" description="WD" evidence="3">
    <location>
        <begin position="364"/>
        <end position="405"/>
    </location>
</feature>
<dbReference type="GO" id="GO:0005516">
    <property type="term" value="F:calmodulin binding"/>
    <property type="evidence" value="ECO:0007669"/>
    <property type="project" value="TreeGrafter"/>
</dbReference>
<evidence type="ECO:0000313" key="5">
    <source>
        <dbReference type="EMBL" id="TKC44694.1"/>
    </source>
</evidence>
<protein>
    <submittedName>
        <fullName evidence="5">Uncharacterized protein</fullName>
    </submittedName>
</protein>
<dbReference type="PANTHER" id="PTHR15653">
    <property type="entry name" value="STRIATIN"/>
    <property type="match status" value="1"/>
</dbReference>
<accession>A0A4U1F5W8</accession>
<feature type="repeat" description="WD" evidence="3">
    <location>
        <begin position="311"/>
        <end position="343"/>
    </location>
</feature>
<dbReference type="FunFam" id="2.130.10.10:FF:000110">
    <property type="entry name" value="striatin-3 isoform X2"/>
    <property type="match status" value="1"/>
</dbReference>
<dbReference type="InterPro" id="IPR019775">
    <property type="entry name" value="WD40_repeat_CS"/>
</dbReference>
<evidence type="ECO:0000256" key="3">
    <source>
        <dbReference type="PROSITE-ProRule" id="PRU00221"/>
    </source>
</evidence>
<dbReference type="InterPro" id="IPR051488">
    <property type="entry name" value="WD_repeat_striatin"/>
</dbReference>
<dbReference type="EMBL" id="RWIC01000376">
    <property type="protein sequence ID" value="TKC44694.1"/>
    <property type="molecule type" value="Genomic_DNA"/>
</dbReference>
<dbReference type="InterPro" id="IPR015943">
    <property type="entry name" value="WD40/YVTN_repeat-like_dom_sf"/>
</dbReference>
<dbReference type="InterPro" id="IPR020472">
    <property type="entry name" value="WD40_PAC1"/>
</dbReference>
<dbReference type="FunFam" id="2.130.10.10:FF:000211">
    <property type="entry name" value="striatin isoform X1"/>
    <property type="match status" value="1"/>
</dbReference>
<evidence type="ECO:0000256" key="2">
    <source>
        <dbReference type="ARBA" id="ARBA00022737"/>
    </source>
</evidence>
<dbReference type="PROSITE" id="PS50082">
    <property type="entry name" value="WD_REPEATS_2"/>
    <property type="match status" value="4"/>
</dbReference>
<dbReference type="CDD" id="cd00200">
    <property type="entry name" value="WD40"/>
    <property type="match status" value="1"/>
</dbReference>
<keyword evidence="2" id="KW-0677">Repeat</keyword>
<dbReference type="InterPro" id="IPR036322">
    <property type="entry name" value="WD40_repeat_dom_sf"/>
</dbReference>
<dbReference type="Gene3D" id="2.130.10.10">
    <property type="entry name" value="YVTN repeat-like/Quinoprotein amine dehydrogenase"/>
    <property type="match status" value="2"/>
</dbReference>
<evidence type="ECO:0000256" key="4">
    <source>
        <dbReference type="SAM" id="MobiDB-lite"/>
    </source>
</evidence>
<name>A0A4U1F5W8_MONMO</name>
<sequence length="532" mass="58870">MWKQGRQLLRQYLQEVGYTDTILDVKSKRVRALLGFSSDVTDREDDKNQDSVINGTEAEVKETAMIGKSELTDSASVLDNFKFLESAAADFSDEDEDDDIDGREKSIIDTSTIVRKKVLPDSSEDRDTKEALKEFDFLVTSEEGDNESRSAGDGTDWEKEDQCLMPEAWNVDQGVITKLKEQYKKERKGKKGVKMEALTFPPSSGKSFIMGADEALESELGLGELAGLTVANEADSLTYDIANNKDALRKTWNPKFTLRSHFDGIRALAFHPIEPVLITASEDHTLKMWNLQKTAPAKKSTSLDVEPIYTFRAHKGPVLCVVMSSNGEQCYSGGTDGLIQGWNTTNPNIDPYDSYDPSVLRGPLLGHTDAVWGLAYSAAHQRLLSCSADGTLRLWNTTEAAPALSVFNDNQAATSSCQINRVISHPTLPISITAHEDRHIKFYDNNTGKLIHSMVAHLEAVTSLAVDPNGLYLMSGSHDCSIRLWNLESKTCIQEFTAHRKKFEESIHDVAFHPSKCYIASAGADALAKVFV</sequence>
<dbReference type="PANTHER" id="PTHR15653:SF2">
    <property type="entry name" value="STRIATIN"/>
    <property type="match status" value="1"/>
</dbReference>
<organism evidence="5 6">
    <name type="scientific">Monodon monoceros</name>
    <name type="common">Narwhal</name>
    <name type="synonym">Ceratodon monodon</name>
    <dbReference type="NCBI Taxonomy" id="40151"/>
    <lineage>
        <taxon>Eukaryota</taxon>
        <taxon>Metazoa</taxon>
        <taxon>Chordata</taxon>
        <taxon>Craniata</taxon>
        <taxon>Vertebrata</taxon>
        <taxon>Euteleostomi</taxon>
        <taxon>Mammalia</taxon>
        <taxon>Eutheria</taxon>
        <taxon>Laurasiatheria</taxon>
        <taxon>Artiodactyla</taxon>
        <taxon>Whippomorpha</taxon>
        <taxon>Cetacea</taxon>
        <taxon>Odontoceti</taxon>
        <taxon>Monodontidae</taxon>
        <taxon>Monodon</taxon>
    </lineage>
</organism>
<dbReference type="FunFam" id="2.130.10.10:FF:000442">
    <property type="entry name" value="striatin isoform X2"/>
    <property type="match status" value="1"/>
</dbReference>
<evidence type="ECO:0000256" key="1">
    <source>
        <dbReference type="ARBA" id="ARBA00022574"/>
    </source>
</evidence>
<dbReference type="GO" id="GO:0051721">
    <property type="term" value="F:protein phosphatase 2A binding"/>
    <property type="evidence" value="ECO:0007669"/>
    <property type="project" value="TreeGrafter"/>
</dbReference>
<dbReference type="GO" id="GO:0044877">
    <property type="term" value="F:protein-containing complex binding"/>
    <property type="evidence" value="ECO:0007669"/>
    <property type="project" value="TreeGrafter"/>
</dbReference>
<dbReference type="GO" id="GO:0070016">
    <property type="term" value="F:armadillo repeat domain binding"/>
    <property type="evidence" value="ECO:0007669"/>
    <property type="project" value="TreeGrafter"/>
</dbReference>
<dbReference type="SUPFAM" id="SSF50978">
    <property type="entry name" value="WD40 repeat-like"/>
    <property type="match status" value="1"/>
</dbReference>
<reference evidence="6" key="1">
    <citation type="journal article" date="2019" name="IScience">
        <title>Narwhal Genome Reveals Long-Term Low Genetic Diversity despite Current Large Abundance Size.</title>
        <authorList>
            <person name="Westbury M.V."/>
            <person name="Petersen B."/>
            <person name="Garde E."/>
            <person name="Heide-Jorgensen M.P."/>
            <person name="Lorenzen E.D."/>
        </authorList>
    </citation>
    <scope>NUCLEOTIDE SEQUENCE [LARGE SCALE GENOMIC DNA]</scope>
</reference>
<keyword evidence="1 3" id="KW-0853">WD repeat</keyword>
<feature type="region of interest" description="Disordered" evidence="4">
    <location>
        <begin position="135"/>
        <end position="157"/>
    </location>
</feature>
<feature type="repeat" description="WD" evidence="3">
    <location>
        <begin position="258"/>
        <end position="299"/>
    </location>
</feature>
<dbReference type="PRINTS" id="PR00320">
    <property type="entry name" value="GPROTEINBRPT"/>
</dbReference>
<dbReference type="SMART" id="SM00320">
    <property type="entry name" value="WD40"/>
    <property type="match status" value="6"/>
</dbReference>
<comment type="caution">
    <text evidence="5">The sequence shown here is derived from an EMBL/GenBank/DDBJ whole genome shotgun (WGS) entry which is preliminary data.</text>
</comment>
<feature type="compositionally biased region" description="Basic and acidic residues" evidence="4">
    <location>
        <begin position="146"/>
        <end position="157"/>
    </location>
</feature>
<dbReference type="AlphaFoldDB" id="A0A4U1F5W8"/>
<dbReference type="Proteomes" id="UP000308365">
    <property type="component" value="Unassembled WGS sequence"/>
</dbReference>
<evidence type="ECO:0000313" key="6">
    <source>
        <dbReference type="Proteomes" id="UP000308365"/>
    </source>
</evidence>
<dbReference type="PROSITE" id="PS50294">
    <property type="entry name" value="WD_REPEATS_REGION"/>
    <property type="match status" value="3"/>
</dbReference>
<proteinExistence type="predicted"/>
<dbReference type="GO" id="GO:0030425">
    <property type="term" value="C:dendrite"/>
    <property type="evidence" value="ECO:0007669"/>
    <property type="project" value="TreeGrafter"/>
</dbReference>
<gene>
    <name evidence="5" type="ORF">EI555_001820</name>
</gene>
<dbReference type="InterPro" id="IPR001680">
    <property type="entry name" value="WD40_rpt"/>
</dbReference>
<dbReference type="Pfam" id="PF00400">
    <property type="entry name" value="WD40"/>
    <property type="match status" value="5"/>
</dbReference>
<feature type="repeat" description="WD" evidence="3">
    <location>
        <begin position="454"/>
        <end position="495"/>
    </location>
</feature>